<keyword evidence="6" id="KW-1185">Reference proteome</keyword>
<evidence type="ECO:0000313" key="6">
    <source>
        <dbReference type="Proteomes" id="UP000727907"/>
    </source>
</evidence>
<dbReference type="PANTHER" id="PTHR30579:SF3">
    <property type="entry name" value="TRANSCRIPTIONAL REGULATORY PROTEIN"/>
    <property type="match status" value="1"/>
</dbReference>
<keyword evidence="2" id="KW-0238">DNA-binding</keyword>
<feature type="domain" description="HTH lysR-type" evidence="4">
    <location>
        <begin position="1"/>
        <end position="60"/>
    </location>
</feature>
<reference evidence="5 6" key="1">
    <citation type="submission" date="2021-06" db="EMBL/GenBank/DDBJ databases">
        <authorList>
            <person name="Lee D.H."/>
        </authorList>
    </citation>
    <scope>NUCLEOTIDE SEQUENCE [LARGE SCALE GENOMIC DNA]</scope>
    <source>
        <strain evidence="5 6">MMS21-HV4-11</strain>
    </source>
</reference>
<accession>A0ABS6IRE6</accession>
<organism evidence="5 6">
    <name type="scientific">Reyranella humidisoli</name>
    <dbReference type="NCBI Taxonomy" id="2849149"/>
    <lineage>
        <taxon>Bacteria</taxon>
        <taxon>Pseudomonadati</taxon>
        <taxon>Pseudomonadota</taxon>
        <taxon>Alphaproteobacteria</taxon>
        <taxon>Hyphomicrobiales</taxon>
        <taxon>Reyranellaceae</taxon>
        <taxon>Reyranella</taxon>
    </lineage>
</organism>
<dbReference type="InterPro" id="IPR005119">
    <property type="entry name" value="LysR_subst-bd"/>
</dbReference>
<evidence type="ECO:0000313" key="5">
    <source>
        <dbReference type="EMBL" id="MBU8875793.1"/>
    </source>
</evidence>
<comment type="caution">
    <text evidence="5">The sequence shown here is derived from an EMBL/GenBank/DDBJ whole genome shotgun (WGS) entry which is preliminary data.</text>
</comment>
<keyword evidence="3" id="KW-0804">Transcription</keyword>
<proteinExistence type="predicted"/>
<dbReference type="PANTHER" id="PTHR30579">
    <property type="entry name" value="TRANSCRIPTIONAL REGULATOR"/>
    <property type="match status" value="1"/>
</dbReference>
<evidence type="ECO:0000256" key="2">
    <source>
        <dbReference type="ARBA" id="ARBA00023125"/>
    </source>
</evidence>
<dbReference type="Pfam" id="PF03466">
    <property type="entry name" value="LysR_substrate"/>
    <property type="match status" value="1"/>
</dbReference>
<evidence type="ECO:0000259" key="4">
    <source>
        <dbReference type="PROSITE" id="PS50931"/>
    </source>
</evidence>
<dbReference type="RefSeq" id="WP_216964119.1">
    <property type="nucleotide sequence ID" value="NZ_JAHOPB010000002.1"/>
</dbReference>
<evidence type="ECO:0000256" key="1">
    <source>
        <dbReference type="ARBA" id="ARBA00023015"/>
    </source>
</evidence>
<sequence length="305" mass="33659">MDANWDDLRIFLALARAGTLTTAAKALGVSHPTVSRRIQALEAQIGARLFDRLPDRFVPTSAGEELLADTEAMEKAAQSIHRRSAGLSDTVSGTVRLSAEEATAALIARYSAQLRSKLQQIEFEVISSHTLANLSRREADLLIREQVPELHGIVARKLGRLAYAIYAARDFPVKRTTPAALAALPWVGFDDDHLRMQGQSWLLEFRGGRRPEIRGNNWLVLHEAARTGAGLAVLPCHLADPDPLLRRIGGILPDVFADQWLLVHRDLRALPRVRAVMDEVIALFQRERALLEGRSRPSAKGEATA</sequence>
<gene>
    <name evidence="5" type="ORF">KQ910_18615</name>
</gene>
<dbReference type="EMBL" id="JAHOPB010000002">
    <property type="protein sequence ID" value="MBU8875793.1"/>
    <property type="molecule type" value="Genomic_DNA"/>
</dbReference>
<dbReference type="InterPro" id="IPR000847">
    <property type="entry name" value="LysR_HTH_N"/>
</dbReference>
<dbReference type="Pfam" id="PF00126">
    <property type="entry name" value="HTH_1"/>
    <property type="match status" value="1"/>
</dbReference>
<evidence type="ECO:0000256" key="3">
    <source>
        <dbReference type="ARBA" id="ARBA00023163"/>
    </source>
</evidence>
<dbReference type="PROSITE" id="PS50931">
    <property type="entry name" value="HTH_LYSR"/>
    <property type="match status" value="1"/>
</dbReference>
<protein>
    <submittedName>
        <fullName evidence="5">LysR family transcriptional regulator</fullName>
    </submittedName>
</protein>
<dbReference type="Proteomes" id="UP000727907">
    <property type="component" value="Unassembled WGS sequence"/>
</dbReference>
<keyword evidence="1" id="KW-0805">Transcription regulation</keyword>
<name>A0ABS6IRE6_9HYPH</name>
<dbReference type="InterPro" id="IPR050176">
    <property type="entry name" value="LTTR"/>
</dbReference>